<protein>
    <submittedName>
        <fullName evidence="2">PEPxxWA-CTERM sorting domain-containing protein</fullName>
    </submittedName>
</protein>
<evidence type="ECO:0000259" key="1">
    <source>
        <dbReference type="Pfam" id="PF07589"/>
    </source>
</evidence>
<comment type="caution">
    <text evidence="2">The sequence shown here is derived from an EMBL/GenBank/DDBJ whole genome shotgun (WGS) entry which is preliminary data.</text>
</comment>
<accession>A0ABU5IMF2</accession>
<dbReference type="NCBIfam" id="NF035944">
    <property type="entry name" value="PEPxxWA-CTERM"/>
    <property type="match status" value="1"/>
</dbReference>
<organism evidence="2 3">
    <name type="scientific">Azohydromonas lata</name>
    <dbReference type="NCBI Taxonomy" id="45677"/>
    <lineage>
        <taxon>Bacteria</taxon>
        <taxon>Pseudomonadati</taxon>
        <taxon>Pseudomonadota</taxon>
        <taxon>Betaproteobacteria</taxon>
        <taxon>Burkholderiales</taxon>
        <taxon>Sphaerotilaceae</taxon>
        <taxon>Azohydromonas</taxon>
    </lineage>
</organism>
<reference evidence="2 3" key="1">
    <citation type="submission" date="2023-11" db="EMBL/GenBank/DDBJ databases">
        <title>Draft genome of Azohydromonas lata strain H1 (DSM1123), a polyhydroxyalkanoate producer.</title>
        <authorList>
            <person name="Traversa D."/>
            <person name="D'Addabbo P."/>
            <person name="Pazzani C."/>
            <person name="Manzari C."/>
            <person name="Chiara M."/>
            <person name="Scrascia M."/>
        </authorList>
    </citation>
    <scope>NUCLEOTIDE SEQUENCE [LARGE SCALE GENOMIC DNA]</scope>
    <source>
        <strain evidence="2 3">H1</strain>
    </source>
</reference>
<sequence>MSVLLRNDKDHQAVLWGNWGVVAGGKVSAVPEPSTYALMLAGMAVAGVAARRRRA</sequence>
<feature type="domain" description="Ice-binding protein C-terminal" evidence="1">
    <location>
        <begin position="29"/>
        <end position="53"/>
    </location>
</feature>
<dbReference type="EMBL" id="JAXOJX010000058">
    <property type="protein sequence ID" value="MDZ5460082.1"/>
    <property type="molecule type" value="Genomic_DNA"/>
</dbReference>
<evidence type="ECO:0000313" key="2">
    <source>
        <dbReference type="EMBL" id="MDZ5460082.1"/>
    </source>
</evidence>
<dbReference type="InterPro" id="IPR013424">
    <property type="entry name" value="Ice-binding_C"/>
</dbReference>
<proteinExistence type="predicted"/>
<name>A0ABU5IMF2_9BURK</name>
<evidence type="ECO:0000313" key="3">
    <source>
        <dbReference type="Proteomes" id="UP001293718"/>
    </source>
</evidence>
<dbReference type="Proteomes" id="UP001293718">
    <property type="component" value="Unassembled WGS sequence"/>
</dbReference>
<dbReference type="NCBIfam" id="TIGR02595">
    <property type="entry name" value="PEP_CTERM"/>
    <property type="match status" value="1"/>
</dbReference>
<gene>
    <name evidence="2" type="ORF">SM757_26230</name>
</gene>
<dbReference type="Pfam" id="PF07589">
    <property type="entry name" value="PEP-CTERM"/>
    <property type="match status" value="1"/>
</dbReference>
<keyword evidence="3" id="KW-1185">Reference proteome</keyword>